<dbReference type="Proteomes" id="UP000299102">
    <property type="component" value="Unassembled WGS sequence"/>
</dbReference>
<keyword evidence="2" id="KW-1185">Reference proteome</keyword>
<name>A0A4C1T984_EUMVA</name>
<protein>
    <submittedName>
        <fullName evidence="1">Uncharacterized protein</fullName>
    </submittedName>
</protein>
<dbReference type="OrthoDB" id="6623283at2759"/>
<organism evidence="1 2">
    <name type="scientific">Eumeta variegata</name>
    <name type="common">Bagworm moth</name>
    <name type="synonym">Eumeta japonica</name>
    <dbReference type="NCBI Taxonomy" id="151549"/>
    <lineage>
        <taxon>Eukaryota</taxon>
        <taxon>Metazoa</taxon>
        <taxon>Ecdysozoa</taxon>
        <taxon>Arthropoda</taxon>
        <taxon>Hexapoda</taxon>
        <taxon>Insecta</taxon>
        <taxon>Pterygota</taxon>
        <taxon>Neoptera</taxon>
        <taxon>Endopterygota</taxon>
        <taxon>Lepidoptera</taxon>
        <taxon>Glossata</taxon>
        <taxon>Ditrysia</taxon>
        <taxon>Tineoidea</taxon>
        <taxon>Psychidae</taxon>
        <taxon>Oiketicinae</taxon>
        <taxon>Eumeta</taxon>
    </lineage>
</organism>
<dbReference type="AlphaFoldDB" id="A0A4C1T984"/>
<comment type="caution">
    <text evidence="1">The sequence shown here is derived from an EMBL/GenBank/DDBJ whole genome shotgun (WGS) entry which is preliminary data.</text>
</comment>
<evidence type="ECO:0000313" key="1">
    <source>
        <dbReference type="EMBL" id="GBP11002.1"/>
    </source>
</evidence>
<dbReference type="STRING" id="151549.A0A4C1T984"/>
<gene>
    <name evidence="1" type="ORF">EVAR_79683_1</name>
</gene>
<accession>A0A4C1T984</accession>
<dbReference type="EMBL" id="BGZK01000044">
    <property type="protein sequence ID" value="GBP11002.1"/>
    <property type="molecule type" value="Genomic_DNA"/>
</dbReference>
<reference evidence="1 2" key="1">
    <citation type="journal article" date="2019" name="Commun. Biol.">
        <title>The bagworm genome reveals a unique fibroin gene that provides high tensile strength.</title>
        <authorList>
            <person name="Kono N."/>
            <person name="Nakamura H."/>
            <person name="Ohtoshi R."/>
            <person name="Tomita M."/>
            <person name="Numata K."/>
            <person name="Arakawa K."/>
        </authorList>
    </citation>
    <scope>NUCLEOTIDE SEQUENCE [LARGE SCALE GENOMIC DNA]</scope>
</reference>
<evidence type="ECO:0000313" key="2">
    <source>
        <dbReference type="Proteomes" id="UP000299102"/>
    </source>
</evidence>
<proteinExistence type="predicted"/>
<sequence length="153" mass="17351">MFREMSSTPKESFPLLRIIERWLYSCRGAAAITYALCAESEFEPGKYAAYNVEVTRKDGLLLVRELAAEVKNYLDFKLNAVMHRRINIKSIAERKSFLLVPYAKLPTSYVKSNGEMGAASVNAVECCSQFLELCENNPEAVIKRSITERETRA</sequence>